<name>A0A8J5X0W6_ZIZPA</name>
<dbReference type="PANTHER" id="PTHR10426:SF68">
    <property type="entry name" value="OS07G0614000 PROTEIN"/>
    <property type="match status" value="1"/>
</dbReference>
<reference evidence="3" key="2">
    <citation type="submission" date="2021-02" db="EMBL/GenBank/DDBJ databases">
        <authorList>
            <person name="Kimball J.A."/>
            <person name="Haas M.W."/>
            <person name="Macchietto M."/>
            <person name="Kono T."/>
            <person name="Duquette J."/>
            <person name="Shao M."/>
        </authorList>
    </citation>
    <scope>NUCLEOTIDE SEQUENCE</scope>
    <source>
        <tissue evidence="3">Fresh leaf tissue</tissue>
    </source>
</reference>
<proteinExistence type="predicted"/>
<evidence type="ECO:0000313" key="4">
    <source>
        <dbReference type="Proteomes" id="UP000729402"/>
    </source>
</evidence>
<reference evidence="3" key="1">
    <citation type="journal article" date="2021" name="bioRxiv">
        <title>Whole Genome Assembly and Annotation of Northern Wild Rice, Zizania palustris L., Supports a Whole Genome Duplication in the Zizania Genus.</title>
        <authorList>
            <person name="Haas M."/>
            <person name="Kono T."/>
            <person name="Macchietto M."/>
            <person name="Millas R."/>
            <person name="McGilp L."/>
            <person name="Shao M."/>
            <person name="Duquette J."/>
            <person name="Hirsch C.N."/>
            <person name="Kimball J."/>
        </authorList>
    </citation>
    <scope>NUCLEOTIDE SEQUENCE</scope>
    <source>
        <tissue evidence="3">Fresh leaf tissue</tissue>
    </source>
</reference>
<organism evidence="3 4">
    <name type="scientific">Zizania palustris</name>
    <name type="common">Northern wild rice</name>
    <dbReference type="NCBI Taxonomy" id="103762"/>
    <lineage>
        <taxon>Eukaryota</taxon>
        <taxon>Viridiplantae</taxon>
        <taxon>Streptophyta</taxon>
        <taxon>Embryophyta</taxon>
        <taxon>Tracheophyta</taxon>
        <taxon>Spermatophyta</taxon>
        <taxon>Magnoliopsida</taxon>
        <taxon>Liliopsida</taxon>
        <taxon>Poales</taxon>
        <taxon>Poaceae</taxon>
        <taxon>BOP clade</taxon>
        <taxon>Oryzoideae</taxon>
        <taxon>Oryzeae</taxon>
        <taxon>Zizaniinae</taxon>
        <taxon>Zizania</taxon>
    </lineage>
</organism>
<dbReference type="PANTHER" id="PTHR10426">
    <property type="entry name" value="STRICTOSIDINE SYNTHASE-RELATED"/>
    <property type="match status" value="1"/>
</dbReference>
<keyword evidence="1" id="KW-0325">Glycoprotein</keyword>
<protein>
    <recommendedName>
        <fullName evidence="2">Strictosidine synthase conserved region domain-containing protein</fullName>
    </recommendedName>
</protein>
<dbReference type="InterPro" id="IPR018119">
    <property type="entry name" value="Strictosidine_synth_cons-reg"/>
</dbReference>
<evidence type="ECO:0000256" key="1">
    <source>
        <dbReference type="ARBA" id="ARBA00023180"/>
    </source>
</evidence>
<dbReference type="GO" id="GO:0016787">
    <property type="term" value="F:hydrolase activity"/>
    <property type="evidence" value="ECO:0007669"/>
    <property type="project" value="TreeGrafter"/>
</dbReference>
<keyword evidence="4" id="KW-1185">Reference proteome</keyword>
<evidence type="ECO:0000313" key="3">
    <source>
        <dbReference type="EMBL" id="KAG8099384.1"/>
    </source>
</evidence>
<evidence type="ECO:0000259" key="2">
    <source>
        <dbReference type="Pfam" id="PF03088"/>
    </source>
</evidence>
<comment type="caution">
    <text evidence="3">The sequence shown here is derived from an EMBL/GenBank/DDBJ whole genome shotgun (WGS) entry which is preliminary data.</text>
</comment>
<gene>
    <name evidence="3" type="ORF">GUJ93_ZPchr0013g36960</name>
</gene>
<sequence>MDATAEYGEDRGRTAELAGGRVRRRRRRAVHGDEGRVGAADARERFVGAVGLRRRHGTARRRAVCRRWRHARLRRRQGIVESRGEWTGHSSCFGGRRLDDQVGFFSFSAANKLYRLHQMAGFLCARIVRFADAAIEASDGTVYFSDATTRFTFANWYLDFLESRFSGRLLKYDPRTGKASVVLGGLGFANGVALPADESFVVVCESMRFRCLKVWLKGEKAGQAEIFVDNLPGCPDNIRLGSDGYFWIALLQLRSSPWVELINRWTLTKKVVASFPALLEWSKATLKGAMVAQVSQDDGQIMRVLDDSQGKVVRFITSVTEFNGDLFFGSLDANFVGKLSLAKVPHDLQDAVSS</sequence>
<dbReference type="AlphaFoldDB" id="A0A8J5X0W6"/>
<dbReference type="Proteomes" id="UP000729402">
    <property type="component" value="Unassembled WGS sequence"/>
</dbReference>
<dbReference type="GO" id="GO:0012505">
    <property type="term" value="C:endomembrane system"/>
    <property type="evidence" value="ECO:0007669"/>
    <property type="project" value="TreeGrafter"/>
</dbReference>
<dbReference type="Pfam" id="PF03088">
    <property type="entry name" value="Str_synth"/>
    <property type="match status" value="1"/>
</dbReference>
<dbReference type="EMBL" id="JAAALK010000079">
    <property type="protein sequence ID" value="KAG8099384.1"/>
    <property type="molecule type" value="Genomic_DNA"/>
</dbReference>
<dbReference type="OrthoDB" id="5307922at2759"/>
<feature type="domain" description="Strictosidine synthase conserved region" evidence="2">
    <location>
        <begin position="135"/>
        <end position="219"/>
    </location>
</feature>
<accession>A0A8J5X0W6</accession>